<dbReference type="EMBL" id="AP023287">
    <property type="protein sequence ID" value="BCI54427.1"/>
    <property type="molecule type" value="Genomic_DNA"/>
</dbReference>
<dbReference type="AlphaFoldDB" id="A0A6S6PA36"/>
<protein>
    <submittedName>
        <fullName evidence="2">Membrane protein</fullName>
    </submittedName>
</protein>
<keyword evidence="1" id="KW-1133">Transmembrane helix</keyword>
<evidence type="ECO:0000313" key="2">
    <source>
        <dbReference type="EMBL" id="BCI54427.1"/>
    </source>
</evidence>
<feature type="transmembrane region" description="Helical" evidence="1">
    <location>
        <begin position="25"/>
        <end position="44"/>
    </location>
</feature>
<name>A0A6S6PA36_9MYCO</name>
<feature type="transmembrane region" description="Helical" evidence="1">
    <location>
        <begin position="129"/>
        <end position="148"/>
    </location>
</feature>
<dbReference type="PANTHER" id="PTHR36974">
    <property type="entry name" value="MEMBRANE PROTEIN-RELATED"/>
    <property type="match status" value="1"/>
</dbReference>
<dbReference type="PANTHER" id="PTHR36974:SF1">
    <property type="entry name" value="DOXX FAMILY MEMBRANE PROTEIN"/>
    <property type="match status" value="1"/>
</dbReference>
<evidence type="ECO:0000256" key="1">
    <source>
        <dbReference type="SAM" id="Phobius"/>
    </source>
</evidence>
<organism evidence="2 3">
    <name type="scientific">Mycolicibacterium litorale</name>
    <dbReference type="NCBI Taxonomy" id="758802"/>
    <lineage>
        <taxon>Bacteria</taxon>
        <taxon>Bacillati</taxon>
        <taxon>Actinomycetota</taxon>
        <taxon>Actinomycetes</taxon>
        <taxon>Mycobacteriales</taxon>
        <taxon>Mycobacteriaceae</taxon>
        <taxon>Mycolicibacterium</taxon>
    </lineage>
</organism>
<gene>
    <name evidence="2" type="ORF">NIIDNTM18_37050</name>
</gene>
<dbReference type="Proteomes" id="UP000515734">
    <property type="component" value="Chromosome"/>
</dbReference>
<reference evidence="2 3" key="1">
    <citation type="submission" date="2020-07" db="EMBL/GenBank/DDBJ databases">
        <title>Complete genome sequence of Mycolicibacterium litorale like strain isolated from cardiac implantable electronic device infection.</title>
        <authorList>
            <person name="Fukano H."/>
            <person name="Miyama H."/>
            <person name="Hoshino Y."/>
        </authorList>
    </citation>
    <scope>NUCLEOTIDE SEQUENCE [LARGE SCALE GENOMIC DNA]</scope>
    <source>
        <strain evidence="2 3">NIIDNTM18</strain>
    </source>
</reference>
<proteinExistence type="predicted"/>
<keyword evidence="1" id="KW-0812">Transmembrane</keyword>
<accession>A0A6S6PA36</accession>
<evidence type="ECO:0000313" key="3">
    <source>
        <dbReference type="Proteomes" id="UP000515734"/>
    </source>
</evidence>
<feature type="transmembrane region" description="Helical" evidence="1">
    <location>
        <begin position="64"/>
        <end position="83"/>
    </location>
</feature>
<keyword evidence="1" id="KW-0472">Membrane</keyword>
<feature type="transmembrane region" description="Helical" evidence="1">
    <location>
        <begin position="90"/>
        <end position="109"/>
    </location>
</feature>
<sequence length="161" mass="17670">MGSSPSVRTPCPPGRHDGLVTLLRLFTRVLLGAALVFAGVAHLTFARTDFYAQVPPWLPLNVDFVVIASGVVEIALGAALIVLQRWRVPLGWVTAAFFVLVFPGNISQFLTHTDAFGLDSDRDRAVRLLFQPVLVVWALWSTGAWAAWRRRDRVGQSHGPA</sequence>